<dbReference type="Gene3D" id="2.20.25.90">
    <property type="entry name" value="ADC-like domains"/>
    <property type="match status" value="1"/>
</dbReference>
<evidence type="ECO:0000313" key="6">
    <source>
        <dbReference type="EMBL" id="MBC2890233.1"/>
    </source>
</evidence>
<organism evidence="6 7">
    <name type="scientific">Gordonibacter massiliensis</name>
    <name type="common">ex Traore et al. 2017</name>
    <dbReference type="NCBI Taxonomy" id="1841863"/>
    <lineage>
        <taxon>Bacteria</taxon>
        <taxon>Bacillati</taxon>
        <taxon>Actinomycetota</taxon>
        <taxon>Coriobacteriia</taxon>
        <taxon>Eggerthellales</taxon>
        <taxon>Eggerthellaceae</taxon>
        <taxon>Gordonibacter</taxon>
    </lineage>
</organism>
<dbReference type="GO" id="GO:0043546">
    <property type="term" value="F:molybdopterin cofactor binding"/>
    <property type="evidence" value="ECO:0007669"/>
    <property type="project" value="InterPro"/>
</dbReference>
<dbReference type="EMBL" id="JACMSE010000011">
    <property type="protein sequence ID" value="MBC2890233.1"/>
    <property type="molecule type" value="Genomic_DNA"/>
</dbReference>
<dbReference type="GO" id="GO:0051536">
    <property type="term" value="F:iron-sulfur cluster binding"/>
    <property type="evidence" value="ECO:0007669"/>
    <property type="project" value="UniProtKB-KW"/>
</dbReference>
<dbReference type="Gene3D" id="2.40.40.20">
    <property type="match status" value="1"/>
</dbReference>
<dbReference type="SUPFAM" id="SSF50692">
    <property type="entry name" value="ADC-like"/>
    <property type="match status" value="1"/>
</dbReference>
<sequence>MRVDGYRLVEHDKPFRYDEDGLHVTRTSAWSGPGCHIGCGVLLHTDDDGRLVKVEGDPENPFNGGRLCNRCLALTEVVYNPDRVVTPLVRDRAHRGEDAWRQATWDEAFEMICERFEGIKTRYGAWSIPFVQGTGRDIAPWITRLAWSFGSPNYMFNMSGMACYLPRVAGCAATTGSFWVGDFSQQFPDRYDNPAWEPPAYIMVWGNNPLVANSDGFYGHWMVDVMRRGSKLIVVDPRLTWLAYRAEHWLQIRPGTDAALALGMIDVIVREDLYDHDFVDQWCYGFEELAAAAAAYPVDKVAEITWIPEEKIRAAARAWATGGSGVLQWGLAVDTTKESLPAAHAIGALWQICGFCEKPGCMIVPPEILAYSGGFGRELVTEEMDAHRIGLDKYALLKFGFQVASSDEVVKALETGEPYELHGAWIQTSNFLACTATDPDRTLEAWKKLDFVVVVDLFMTPTAMALADVFLPACTFAERNGIRVGDGAQRGETINKAVSVGECKPDAQIALEIGKRFNPEAWPWDTLEDMLSHILECTGYSFGELQEIAPAYLPFEYGRHEKGLLRPDGQVGFNTQTGRIELWSTFYHAAGLNPVPYFEEPAESPLSTPEKFEEYPFVLSTGARNWFMFHSEHRQVPHLRAGRPDPIVQMHPKAAAKLGVHDGEWVWLENERGRCKRVVECTEIMDERVLMADHGWWLPEAPGAEEDGLYGVFDLNVNQLLPSYVPGESGFGANYKAVLCRVRRLEEGE</sequence>
<dbReference type="AlphaFoldDB" id="A0A842JDZ8"/>
<dbReference type="CDD" id="cd02781">
    <property type="entry name" value="MopB_CT_Acetylene-hydratase"/>
    <property type="match status" value="1"/>
</dbReference>
<dbReference type="InterPro" id="IPR009010">
    <property type="entry name" value="Asp_de-COase-like_dom_sf"/>
</dbReference>
<gene>
    <name evidence="6" type="ORF">H7313_12915</name>
</gene>
<dbReference type="Gene3D" id="3.40.228.10">
    <property type="entry name" value="Dimethylsulfoxide Reductase, domain 2"/>
    <property type="match status" value="1"/>
</dbReference>
<comment type="similarity">
    <text evidence="1">Belongs to the prokaryotic molybdopterin-containing oxidoreductase family.</text>
</comment>
<evidence type="ECO:0000313" key="7">
    <source>
        <dbReference type="Proteomes" id="UP000587396"/>
    </source>
</evidence>
<keyword evidence="2" id="KW-0479">Metal-binding</keyword>
<dbReference type="InterPro" id="IPR006963">
    <property type="entry name" value="Mopterin_OxRdtase_4Fe-4S_dom"/>
</dbReference>
<dbReference type="InterPro" id="IPR006657">
    <property type="entry name" value="MoPterin_dinucl-bd_dom"/>
</dbReference>
<dbReference type="Pfam" id="PF04879">
    <property type="entry name" value="Molybdop_Fe4S4"/>
    <property type="match status" value="1"/>
</dbReference>
<dbReference type="Proteomes" id="UP000587396">
    <property type="component" value="Unassembled WGS sequence"/>
</dbReference>
<dbReference type="Pfam" id="PF01568">
    <property type="entry name" value="Molydop_binding"/>
    <property type="match status" value="1"/>
</dbReference>
<comment type="caution">
    <text evidence="6">The sequence shown here is derived from an EMBL/GenBank/DDBJ whole genome shotgun (WGS) entry which is preliminary data.</text>
</comment>
<dbReference type="InterPro" id="IPR006656">
    <property type="entry name" value="Mopterin_OxRdtase"/>
</dbReference>
<dbReference type="Pfam" id="PF00384">
    <property type="entry name" value="Molybdopterin"/>
    <property type="match status" value="1"/>
</dbReference>
<dbReference type="GO" id="GO:0018818">
    <property type="term" value="F:acetylene hydratase activity"/>
    <property type="evidence" value="ECO:0007669"/>
    <property type="project" value="InterPro"/>
</dbReference>
<dbReference type="PROSITE" id="PS51669">
    <property type="entry name" value="4FE4S_MOW_BIS_MGD"/>
    <property type="match status" value="1"/>
</dbReference>
<dbReference type="GO" id="GO:0046872">
    <property type="term" value="F:metal ion binding"/>
    <property type="evidence" value="ECO:0007669"/>
    <property type="project" value="UniProtKB-KW"/>
</dbReference>
<proteinExistence type="inferred from homology"/>
<protein>
    <submittedName>
        <fullName evidence="6">Molybdopterin-dependent oxidoreductase</fullName>
    </submittedName>
</protein>
<feature type="domain" description="4Fe-4S Mo/W bis-MGD-type" evidence="5">
    <location>
        <begin position="25"/>
        <end position="82"/>
    </location>
</feature>
<name>A0A842JDZ8_9ACTN</name>
<keyword evidence="7" id="KW-1185">Reference proteome</keyword>
<dbReference type="Gene3D" id="3.40.50.740">
    <property type="match status" value="1"/>
</dbReference>
<dbReference type="InterPro" id="IPR037949">
    <property type="entry name" value="MopB_CT_Acetylene-hydratase"/>
</dbReference>
<keyword evidence="3" id="KW-0408">Iron</keyword>
<dbReference type="GO" id="GO:0016491">
    <property type="term" value="F:oxidoreductase activity"/>
    <property type="evidence" value="ECO:0007669"/>
    <property type="project" value="InterPro"/>
</dbReference>
<evidence type="ECO:0000256" key="3">
    <source>
        <dbReference type="ARBA" id="ARBA00023004"/>
    </source>
</evidence>
<dbReference type="InterPro" id="IPR050612">
    <property type="entry name" value="Prok_Mopterin_Oxidored"/>
</dbReference>
<reference evidence="6 7" key="1">
    <citation type="submission" date="2020-08" db="EMBL/GenBank/DDBJ databases">
        <authorList>
            <person name="Liu C."/>
            <person name="Sun Q."/>
        </authorList>
    </citation>
    <scope>NUCLEOTIDE SEQUENCE [LARGE SCALE GENOMIC DNA]</scope>
    <source>
        <strain evidence="6 7">N22</strain>
    </source>
</reference>
<evidence type="ECO:0000256" key="1">
    <source>
        <dbReference type="ARBA" id="ARBA00010312"/>
    </source>
</evidence>
<evidence type="ECO:0000256" key="4">
    <source>
        <dbReference type="ARBA" id="ARBA00023014"/>
    </source>
</evidence>
<dbReference type="PANTHER" id="PTHR43742:SF6">
    <property type="entry name" value="OXIDOREDUCTASE YYAE-RELATED"/>
    <property type="match status" value="1"/>
</dbReference>
<evidence type="ECO:0000256" key="2">
    <source>
        <dbReference type="ARBA" id="ARBA00022723"/>
    </source>
</evidence>
<dbReference type="SUPFAM" id="SSF53706">
    <property type="entry name" value="Formate dehydrogenase/DMSO reductase, domains 1-3"/>
    <property type="match status" value="1"/>
</dbReference>
<evidence type="ECO:0000259" key="5">
    <source>
        <dbReference type="PROSITE" id="PS51669"/>
    </source>
</evidence>
<dbReference type="PANTHER" id="PTHR43742">
    <property type="entry name" value="TRIMETHYLAMINE-N-OXIDE REDUCTASE"/>
    <property type="match status" value="1"/>
</dbReference>
<accession>A0A842JDZ8</accession>
<keyword evidence="4" id="KW-0411">Iron-sulfur</keyword>
<dbReference type="SMART" id="SM00926">
    <property type="entry name" value="Molybdop_Fe4S4"/>
    <property type="match status" value="1"/>
</dbReference>